<reference evidence="3" key="1">
    <citation type="journal article" date="2020" name="Nature">
        <title>Giant virus diversity and host interactions through global metagenomics.</title>
        <authorList>
            <person name="Schulz F."/>
            <person name="Roux S."/>
            <person name="Paez-Espino D."/>
            <person name="Jungbluth S."/>
            <person name="Walsh D.A."/>
            <person name="Denef V.J."/>
            <person name="McMahon K.D."/>
            <person name="Konstantinidis K.T."/>
            <person name="Eloe-Fadrosh E.A."/>
            <person name="Kyrpides N.C."/>
            <person name="Woyke T."/>
        </authorList>
    </citation>
    <scope>NUCLEOTIDE SEQUENCE</scope>
    <source>
        <strain evidence="3">GVMAG-S-ERX556049-19</strain>
    </source>
</reference>
<dbReference type="SMART" id="SM00490">
    <property type="entry name" value="HELICc"/>
    <property type="match status" value="1"/>
</dbReference>
<dbReference type="GO" id="GO:0005524">
    <property type="term" value="F:ATP binding"/>
    <property type="evidence" value="ECO:0007669"/>
    <property type="project" value="InterPro"/>
</dbReference>
<proteinExistence type="predicted"/>
<dbReference type="InterPro" id="IPR001650">
    <property type="entry name" value="Helicase_C-like"/>
</dbReference>
<dbReference type="Pfam" id="PF00176">
    <property type="entry name" value="SNF2-rel_dom"/>
    <property type="match status" value="1"/>
</dbReference>
<feature type="domain" description="Helicase ATP-binding" evidence="2">
    <location>
        <begin position="488"/>
        <end position="553"/>
    </location>
</feature>
<accession>A0A6C0FGJ1</accession>
<evidence type="ECO:0000313" key="3">
    <source>
        <dbReference type="EMBL" id="QHT38125.1"/>
    </source>
</evidence>
<dbReference type="InterPro" id="IPR038718">
    <property type="entry name" value="SNF2-like_sf"/>
</dbReference>
<dbReference type="InterPro" id="IPR014001">
    <property type="entry name" value="Helicase_ATP-bd"/>
</dbReference>
<name>A0A6C0FGJ1_9ZZZZ</name>
<dbReference type="Pfam" id="PF00271">
    <property type="entry name" value="Helicase_C"/>
    <property type="match status" value="1"/>
</dbReference>
<evidence type="ECO:0000256" key="1">
    <source>
        <dbReference type="SAM" id="MobiDB-lite"/>
    </source>
</evidence>
<dbReference type="Gene3D" id="3.40.50.300">
    <property type="entry name" value="P-loop containing nucleotide triphosphate hydrolases"/>
    <property type="match status" value="1"/>
</dbReference>
<dbReference type="PROSITE" id="PS51192">
    <property type="entry name" value="HELICASE_ATP_BIND_1"/>
    <property type="match status" value="1"/>
</dbReference>
<dbReference type="Gene3D" id="3.40.50.10810">
    <property type="entry name" value="Tandem AAA-ATPase domain"/>
    <property type="match status" value="1"/>
</dbReference>
<feature type="region of interest" description="Disordered" evidence="1">
    <location>
        <begin position="1"/>
        <end position="25"/>
    </location>
</feature>
<dbReference type="InterPro" id="IPR000330">
    <property type="entry name" value="SNF2_N"/>
</dbReference>
<dbReference type="SUPFAM" id="SSF52540">
    <property type="entry name" value="P-loop containing nucleoside triphosphate hydrolases"/>
    <property type="match status" value="2"/>
</dbReference>
<dbReference type="InterPro" id="IPR027417">
    <property type="entry name" value="P-loop_NTPase"/>
</dbReference>
<feature type="compositionally biased region" description="Basic residues" evidence="1">
    <location>
        <begin position="16"/>
        <end position="25"/>
    </location>
</feature>
<dbReference type="EMBL" id="MN738826">
    <property type="protein sequence ID" value="QHT38125.1"/>
    <property type="molecule type" value="Genomic_DNA"/>
</dbReference>
<sequence>MKTKRNMKNKSNIKSQNKKKYTKKNKIFGGTQDQDCGINDNGEKLPDCPIGYRCKKHKKSNKGTCIVSILILNYNDKEIELNAPHQRHSKWDMDLIKNKIDDFMVIYNDSKYTRGKLSNMIEGLIGQLQNNSIVSKTTGDATRDEKIIRYIMLKEELNKINRDNNPDEVNETLDENKNIEDKSVFNDETPRQEEKVIQESNSSNANIFSLFTSNETSNKVKEIKPLTQDEIKKIDDLQDKLGLYPGDIDDKAKNKFIKKAEKEHHDFLIDNNKIYDEFLYPELDDPNFNTKIAKRKEFFDTQYDGKIYDVKTQAEKMCNAEFELMPHQLFVKNFLSMQTPYNSLLLYHGLGTGKTCSAIGVAEEMRQYYKNIGSSEKIIIVASPNVQANFKNQLFDERKLKQEGSIWITNTCVGNNLLKEINANQMKDSPKAKIVSQINTLIQKAYLFVGYVEFASYIQRKTMVDESLELDENERKEKEIENVKKYFNNRLIIVDEVHNISAVQSNKKNKKTSTALIKLCKYADNLRLLLLSATPMYNSHKEIVWITNLLNSVDKKSLIKEEEIFDKNGDFIESKQNKDGTTIEGGKELLQRKLTGYISYIRGENPYTFPFRIYPTLFDNSKSLESLQYPKNQMNNKPIDKSIEFVPLYINNIGEYQNKVYNKIMENTQDKLDINNNNQVFEELDSFGYTLLSAPIQSLNITYPSEDMTIDNLIGSSGLKNVMNQKIKNSPFLLRYGFEYKPEILEKYGPIFSLDKISNYSEKIYNICQLIKKSKGIIMIYSQYIDSGVVPIALTLEEMGFTRFGVASHTKSLFNNPPSEPLDSLTMQKKSQYKGTSFKTAKYAMITGDKYFSPNNSLDLKEITSSANIHGEKIKVVLITKAAAEGLDFKNIRQLHVMEPWYNLSRIEQIIGRTVRNLSHCALPFEERNVEIYLHGTKLDNDKEAVDLYTYRYAEKKAIQIGKVTRIMKETAVDCLLNIEQTNLSLEKLNQNSQGQTIELKLSSKNDETISYEIGDRPYTALCDYMDNCNYICKPNENIKKDSIVNSNYNEDFAKINYPIIIKRIRALFKEKGFYKRDELLQSILQHKEYPVEHIDFALTKLVNDKSDYITNKYGSNGYLINKDNYYVFQPVEITDERASLYDRENPVDLKYYSLDMELPLKKETIKTNIEKKQENNELSDAVDILFIKLNDNIEQINTERKARSVMEDEIGELDKINKRKLAIIRKKYQTDISNSESDWYKNAGLIYNILNQKYQISEELLEKYFVYHYLDCLNLDDQLLIINKIYKKDLNGSDIPFFQHIINYYDNHILIGKKKGIVLPSNENKIYIFNEDKQDWILAKPTEFSLFTNEIIKKFPIKREKLNNIIGFIYQSKKERVFKIKNFKEAKNNTGVSCSSLGKVDIMHRIEPILKENPHNITNWPKYDPEEFDNILKPGLCVFLECIMRFYNESSREKYWFLDSIEALANNISKL</sequence>
<organism evidence="3">
    <name type="scientific">viral metagenome</name>
    <dbReference type="NCBI Taxonomy" id="1070528"/>
    <lineage>
        <taxon>unclassified sequences</taxon>
        <taxon>metagenomes</taxon>
        <taxon>organismal metagenomes</taxon>
    </lineage>
</organism>
<evidence type="ECO:0000259" key="2">
    <source>
        <dbReference type="PROSITE" id="PS51192"/>
    </source>
</evidence>
<protein>
    <recommendedName>
        <fullName evidence="2">Helicase ATP-binding domain-containing protein</fullName>
    </recommendedName>
</protein>